<reference evidence="1 2" key="1">
    <citation type="journal article" date="2022" name="DNA Res.">
        <title>Chromosomal-level genome assembly of the orchid tree Bauhinia variegata (Leguminosae; Cercidoideae) supports the allotetraploid origin hypothesis of Bauhinia.</title>
        <authorList>
            <person name="Zhong Y."/>
            <person name="Chen Y."/>
            <person name="Zheng D."/>
            <person name="Pang J."/>
            <person name="Liu Y."/>
            <person name="Luo S."/>
            <person name="Meng S."/>
            <person name="Qian L."/>
            <person name="Wei D."/>
            <person name="Dai S."/>
            <person name="Zhou R."/>
        </authorList>
    </citation>
    <scope>NUCLEOTIDE SEQUENCE [LARGE SCALE GENOMIC DNA]</scope>
    <source>
        <strain evidence="1">BV-YZ2020</strain>
    </source>
</reference>
<keyword evidence="2" id="KW-1185">Reference proteome</keyword>
<sequence>MLWPMLGIVPSLFAHLNQICDWCTESLIKAGGTFHFKGVWMGGAHGMVTLDPHKIEYMLKTNFKNFPKGKCYRERFHDLLGNGIFNADGESWKEQRRIAKLVISGGSFDLQELLLRFTFDNICIVALGIDPGCLVERGAVSATAEILNVENPNPFLILDLPQVPFARAFEEATELSLFRFLVPSFVWKSLKYFGLGYEKQLKEAIKIVHGFADKTVTDRKKELSQLGNLENHSDLLSRLLEIQEASQGSFEKVHVFPRDFCISFILAGRDTSSVAMAWFFWLIHKNPEVENRIVIEIRKILDSRESKTKQELPNEVVFTWEELKKMVYLQAAISESLRLYPSVPIDFKEAMEDDVFPDGTVIRKGDRVLYCIYSMGRTESIWGKDCLEFKPERWIKEGQFVSDSQFRYAVFNGGPRLCVGKKFAYLQMKMVAASILLRYQVCVVNGQKIIPKLTTTLYMKNGLLVTLKPRLASIA</sequence>
<evidence type="ECO:0000313" key="1">
    <source>
        <dbReference type="EMBL" id="KAI4317330.1"/>
    </source>
</evidence>
<evidence type="ECO:0000313" key="2">
    <source>
        <dbReference type="Proteomes" id="UP000828941"/>
    </source>
</evidence>
<organism evidence="1 2">
    <name type="scientific">Bauhinia variegata</name>
    <name type="common">Purple orchid tree</name>
    <name type="synonym">Phanera variegata</name>
    <dbReference type="NCBI Taxonomy" id="167791"/>
    <lineage>
        <taxon>Eukaryota</taxon>
        <taxon>Viridiplantae</taxon>
        <taxon>Streptophyta</taxon>
        <taxon>Embryophyta</taxon>
        <taxon>Tracheophyta</taxon>
        <taxon>Spermatophyta</taxon>
        <taxon>Magnoliopsida</taxon>
        <taxon>eudicotyledons</taxon>
        <taxon>Gunneridae</taxon>
        <taxon>Pentapetalae</taxon>
        <taxon>rosids</taxon>
        <taxon>fabids</taxon>
        <taxon>Fabales</taxon>
        <taxon>Fabaceae</taxon>
        <taxon>Cercidoideae</taxon>
        <taxon>Cercideae</taxon>
        <taxon>Bauhiniinae</taxon>
        <taxon>Bauhinia</taxon>
    </lineage>
</organism>
<protein>
    <submittedName>
        <fullName evidence="1">Uncharacterized protein</fullName>
    </submittedName>
</protein>
<comment type="caution">
    <text evidence="1">The sequence shown here is derived from an EMBL/GenBank/DDBJ whole genome shotgun (WGS) entry which is preliminary data.</text>
</comment>
<dbReference type="EMBL" id="CM039435">
    <property type="protein sequence ID" value="KAI4317330.1"/>
    <property type="molecule type" value="Genomic_DNA"/>
</dbReference>
<proteinExistence type="predicted"/>
<name>A0ACB9M2Y3_BAUVA</name>
<gene>
    <name evidence="1" type="ORF">L6164_025206</name>
</gene>
<dbReference type="Proteomes" id="UP000828941">
    <property type="component" value="Chromosome 10"/>
</dbReference>
<accession>A0ACB9M2Y3</accession>